<dbReference type="InterPro" id="IPR051532">
    <property type="entry name" value="Ester_Hydrolysis_Enzymes"/>
</dbReference>
<dbReference type="PANTHER" id="PTHR30383">
    <property type="entry name" value="THIOESTERASE 1/PROTEASE 1/LYSOPHOSPHOLIPASE L1"/>
    <property type="match status" value="1"/>
</dbReference>
<dbReference type="GO" id="GO:0016788">
    <property type="term" value="F:hydrolase activity, acting on ester bonds"/>
    <property type="evidence" value="ECO:0007669"/>
    <property type="project" value="UniProtKB-ARBA"/>
</dbReference>
<evidence type="ECO:0000313" key="2">
    <source>
        <dbReference type="EMBL" id="PRY89313.1"/>
    </source>
</evidence>
<gene>
    <name evidence="2" type="ORF">CLV74_10615</name>
</gene>
<keyword evidence="3" id="KW-1185">Reference proteome</keyword>
<proteinExistence type="predicted"/>
<dbReference type="Gene3D" id="3.40.50.1110">
    <property type="entry name" value="SGNH hydrolase"/>
    <property type="match status" value="1"/>
</dbReference>
<organism evidence="2 3">
    <name type="scientific">Donghicola tyrosinivorans</name>
    <dbReference type="NCBI Taxonomy" id="1652492"/>
    <lineage>
        <taxon>Bacteria</taxon>
        <taxon>Pseudomonadati</taxon>
        <taxon>Pseudomonadota</taxon>
        <taxon>Alphaproteobacteria</taxon>
        <taxon>Rhodobacterales</taxon>
        <taxon>Roseobacteraceae</taxon>
        <taxon>Donghicola</taxon>
    </lineage>
</organism>
<evidence type="ECO:0000259" key="1">
    <source>
        <dbReference type="Pfam" id="PF13472"/>
    </source>
</evidence>
<dbReference type="Pfam" id="PF13472">
    <property type="entry name" value="Lipase_GDSL_2"/>
    <property type="match status" value="1"/>
</dbReference>
<reference evidence="2 3" key="1">
    <citation type="submission" date="2018-03" db="EMBL/GenBank/DDBJ databases">
        <title>Genomic Encyclopedia of Archaeal and Bacterial Type Strains, Phase II (KMG-II): from individual species to whole genera.</title>
        <authorList>
            <person name="Goeker M."/>
        </authorList>
    </citation>
    <scope>NUCLEOTIDE SEQUENCE [LARGE SCALE GENOMIC DNA]</scope>
    <source>
        <strain evidence="2 3">DSM 100212</strain>
    </source>
</reference>
<dbReference type="SUPFAM" id="SSF52266">
    <property type="entry name" value="SGNH hydrolase"/>
    <property type="match status" value="1"/>
</dbReference>
<dbReference type="InterPro" id="IPR013830">
    <property type="entry name" value="SGNH_hydro"/>
</dbReference>
<dbReference type="EMBL" id="PVTQ01000006">
    <property type="protein sequence ID" value="PRY89313.1"/>
    <property type="molecule type" value="Genomic_DNA"/>
</dbReference>
<name>A0A2T0WRH8_9RHOB</name>
<dbReference type="CDD" id="cd00229">
    <property type="entry name" value="SGNH_hydrolase"/>
    <property type="match status" value="1"/>
</dbReference>
<dbReference type="InterPro" id="IPR036514">
    <property type="entry name" value="SGNH_hydro_sf"/>
</dbReference>
<comment type="caution">
    <text evidence="2">The sequence shown here is derived from an EMBL/GenBank/DDBJ whole genome shotgun (WGS) entry which is preliminary data.</text>
</comment>
<accession>A0A2T0WRH8</accession>
<dbReference type="AlphaFoldDB" id="A0A2T0WRH8"/>
<feature type="domain" description="SGNH hydrolase-type esterase" evidence="1">
    <location>
        <begin position="42"/>
        <end position="207"/>
    </location>
</feature>
<dbReference type="Proteomes" id="UP000238392">
    <property type="component" value="Unassembled WGS sequence"/>
</dbReference>
<evidence type="ECO:0000313" key="3">
    <source>
        <dbReference type="Proteomes" id="UP000238392"/>
    </source>
</evidence>
<sequence length="231" mass="25589">MTVLLAALSICLVLILLWDRRRPASIPLGNEIFESGTPHFLFLGTSLTEGQAWPDVLIQKLESCGVIAASQRLSGNGKTSSWGVKTLRAAQNSDLRAPDLAVIEFSVNDADFRRFLSPAQSAANTKLLISMLRKMNPEVQIVLLGMYPGFGIRGALRLRYGAYLTELERIAAKDERIGYLDMAKEWQITLHEAPRTKMPDGLHPTSEIASQVNADSILNYFALSQSLRCER</sequence>
<protein>
    <submittedName>
        <fullName evidence="2">Lysophospholipase L1-like esterase</fullName>
    </submittedName>
</protein>